<dbReference type="NCBIfam" id="TIGR00256">
    <property type="entry name" value="D-aminoacyl-tRNA deacylase"/>
    <property type="match status" value="1"/>
</dbReference>
<dbReference type="HAMAP" id="MF_00518">
    <property type="entry name" value="Deacylase_Dtd"/>
    <property type="match status" value="1"/>
</dbReference>
<gene>
    <name evidence="2 3" type="primary">dtd</name>
    <name evidence="3" type="ORF">ACFSFY_04535</name>
</gene>
<accession>A0ABW4SEH7</accession>
<dbReference type="PANTHER" id="PTHR10472:SF5">
    <property type="entry name" value="D-AMINOACYL-TRNA DEACYLASE 1"/>
    <property type="match status" value="1"/>
</dbReference>
<evidence type="ECO:0000256" key="2">
    <source>
        <dbReference type="HAMAP-Rule" id="MF_00518"/>
    </source>
</evidence>
<dbReference type="Gene3D" id="3.50.80.10">
    <property type="entry name" value="D-tyrosyl-tRNA(Tyr) deacylase"/>
    <property type="match status" value="1"/>
</dbReference>
<feature type="short sequence motif" description="Gly-cisPro motif, important for rejection of L-amino acids" evidence="2">
    <location>
        <begin position="137"/>
        <end position="138"/>
    </location>
</feature>
<dbReference type="GO" id="GO:0051499">
    <property type="term" value="F:D-aminoacyl-tRNA deacylase activity"/>
    <property type="evidence" value="ECO:0007669"/>
    <property type="project" value="UniProtKB-EC"/>
</dbReference>
<keyword evidence="2 3" id="KW-0378">Hydrolase</keyword>
<comment type="subunit">
    <text evidence="2">Homodimer.</text>
</comment>
<dbReference type="Pfam" id="PF02580">
    <property type="entry name" value="Tyr_Deacylase"/>
    <property type="match status" value="1"/>
</dbReference>
<comment type="domain">
    <text evidence="2">A Gly-cisPro motif from one monomer fits into the active site of the other monomer to allow specific chiral rejection of L-amino acids.</text>
</comment>
<dbReference type="EC" id="3.1.1.-" evidence="2"/>
<dbReference type="EMBL" id="JBHUGI010000006">
    <property type="protein sequence ID" value="MFD1927330.1"/>
    <property type="molecule type" value="Genomic_DNA"/>
</dbReference>
<evidence type="ECO:0000313" key="3">
    <source>
        <dbReference type="EMBL" id="MFD1927330.1"/>
    </source>
</evidence>
<comment type="similarity">
    <text evidence="1 2">Belongs to the DTD family.</text>
</comment>
<dbReference type="InterPro" id="IPR003732">
    <property type="entry name" value="Daa-tRNA_deacyls_DTD"/>
</dbReference>
<dbReference type="SUPFAM" id="SSF69500">
    <property type="entry name" value="DTD-like"/>
    <property type="match status" value="1"/>
</dbReference>
<comment type="catalytic activity">
    <reaction evidence="2">
        <text>glycyl-tRNA(Ala) + H2O = tRNA(Ala) + glycine + H(+)</text>
        <dbReference type="Rhea" id="RHEA:53744"/>
        <dbReference type="Rhea" id="RHEA-COMP:9657"/>
        <dbReference type="Rhea" id="RHEA-COMP:13640"/>
        <dbReference type="ChEBI" id="CHEBI:15377"/>
        <dbReference type="ChEBI" id="CHEBI:15378"/>
        <dbReference type="ChEBI" id="CHEBI:57305"/>
        <dbReference type="ChEBI" id="CHEBI:78442"/>
        <dbReference type="ChEBI" id="CHEBI:78522"/>
    </reaction>
</comment>
<dbReference type="InterPro" id="IPR023509">
    <property type="entry name" value="DTD-like_sf"/>
</dbReference>
<sequence>MRILLQRTGPASVQVNNAVTGSITKGYVLLVGITHEDTEADAIYLAKKVSTLRLWEDEEGKMNRSIHEAGGDILSVSQFTLYSDTKKGRRPSFIEAARPEQAEPLWNFFNQKLKEEGLVVETGVFGAMMNVELINDGPVTILLESK</sequence>
<dbReference type="EC" id="3.1.1.96" evidence="2"/>
<comment type="catalytic activity">
    <reaction evidence="2">
        <text>a D-aminoacyl-tRNA + H2O = a tRNA + a D-alpha-amino acid + H(+)</text>
        <dbReference type="Rhea" id="RHEA:13953"/>
        <dbReference type="Rhea" id="RHEA-COMP:10123"/>
        <dbReference type="Rhea" id="RHEA-COMP:10124"/>
        <dbReference type="ChEBI" id="CHEBI:15377"/>
        <dbReference type="ChEBI" id="CHEBI:15378"/>
        <dbReference type="ChEBI" id="CHEBI:59871"/>
        <dbReference type="ChEBI" id="CHEBI:78442"/>
        <dbReference type="ChEBI" id="CHEBI:79333"/>
        <dbReference type="EC" id="3.1.1.96"/>
    </reaction>
</comment>
<organism evidence="3 4">
    <name type="scientific">Sporosarcina siberiensis</name>
    <dbReference type="NCBI Taxonomy" id="1365606"/>
    <lineage>
        <taxon>Bacteria</taxon>
        <taxon>Bacillati</taxon>
        <taxon>Bacillota</taxon>
        <taxon>Bacilli</taxon>
        <taxon>Bacillales</taxon>
        <taxon>Caryophanaceae</taxon>
        <taxon>Sporosarcina</taxon>
    </lineage>
</organism>
<comment type="subcellular location">
    <subcellularLocation>
        <location evidence="2">Cytoplasm</location>
    </subcellularLocation>
</comment>
<keyword evidence="2" id="KW-0820">tRNA-binding</keyword>
<evidence type="ECO:0000313" key="4">
    <source>
        <dbReference type="Proteomes" id="UP001597218"/>
    </source>
</evidence>
<dbReference type="Proteomes" id="UP001597218">
    <property type="component" value="Unassembled WGS sequence"/>
</dbReference>
<name>A0ABW4SEH7_9BACL</name>
<comment type="caution">
    <text evidence="3">The sequence shown here is derived from an EMBL/GenBank/DDBJ whole genome shotgun (WGS) entry which is preliminary data.</text>
</comment>
<keyword evidence="2" id="KW-0694">RNA-binding</keyword>
<keyword evidence="4" id="KW-1185">Reference proteome</keyword>
<comment type="function">
    <text evidence="2">An aminoacyl-tRNA editing enzyme that deacylates mischarged D-aminoacyl-tRNAs. Also deacylates mischarged glycyl-tRNA(Ala), protecting cells against glycine mischarging by AlaRS. Acts via tRNA-based rather than protein-based catalysis; rejects L-amino acids rather than detecting D-amino acids in the active site. By recycling D-aminoacyl-tRNA to D-amino acids and free tRNA molecules, this enzyme counteracts the toxicity associated with the formation of D-aminoacyl-tRNA entities in vivo and helps enforce protein L-homochirality.</text>
</comment>
<evidence type="ECO:0000256" key="1">
    <source>
        <dbReference type="ARBA" id="ARBA00009673"/>
    </source>
</evidence>
<proteinExistence type="inferred from homology"/>
<reference evidence="4" key="1">
    <citation type="journal article" date="2019" name="Int. J. Syst. Evol. Microbiol.">
        <title>The Global Catalogue of Microorganisms (GCM) 10K type strain sequencing project: providing services to taxonomists for standard genome sequencing and annotation.</title>
        <authorList>
            <consortium name="The Broad Institute Genomics Platform"/>
            <consortium name="The Broad Institute Genome Sequencing Center for Infectious Disease"/>
            <person name="Wu L."/>
            <person name="Ma J."/>
        </authorList>
    </citation>
    <scope>NUCLEOTIDE SEQUENCE [LARGE SCALE GENOMIC DNA]</scope>
    <source>
        <strain evidence="4">CGMCC 4.7177</strain>
    </source>
</reference>
<protein>
    <recommendedName>
        <fullName evidence="2">D-aminoacyl-tRNA deacylase</fullName>
        <shortName evidence="2">DTD</shortName>
        <ecNumber evidence="2">3.1.1.96</ecNumber>
    </recommendedName>
    <alternativeName>
        <fullName evidence="2">Gly-tRNA(Ala) deacylase</fullName>
        <ecNumber evidence="2">3.1.1.-</ecNumber>
    </alternativeName>
</protein>
<dbReference type="CDD" id="cd00563">
    <property type="entry name" value="Dtyr_deacylase"/>
    <property type="match status" value="1"/>
</dbReference>
<dbReference type="PANTHER" id="PTHR10472">
    <property type="entry name" value="D-TYROSYL-TRNA TYR DEACYLASE"/>
    <property type="match status" value="1"/>
</dbReference>
<dbReference type="RefSeq" id="WP_381536049.1">
    <property type="nucleotide sequence ID" value="NZ_JBHUGI010000006.1"/>
</dbReference>
<keyword evidence="2" id="KW-0963">Cytoplasm</keyword>